<dbReference type="InterPro" id="IPR051360">
    <property type="entry name" value="Neuronal_Pentraxin_Related"/>
</dbReference>
<dbReference type="Gene3D" id="2.60.120.200">
    <property type="match status" value="1"/>
</dbReference>
<proteinExistence type="predicted"/>
<dbReference type="PRINTS" id="PR00895">
    <property type="entry name" value="PENTAXIN"/>
</dbReference>
<protein>
    <recommendedName>
        <fullName evidence="8">Pentraxin (PTX) domain-containing protein</fullName>
    </recommendedName>
</protein>
<keyword evidence="10" id="KW-1185">Reference proteome</keyword>
<evidence type="ECO:0000256" key="3">
    <source>
        <dbReference type="ARBA" id="ARBA00022837"/>
    </source>
</evidence>
<dbReference type="InterPro" id="IPR001759">
    <property type="entry name" value="PTX_dom"/>
</dbReference>
<dbReference type="SUPFAM" id="SSF49899">
    <property type="entry name" value="Concanavalin A-like lectins/glucanases"/>
    <property type="match status" value="1"/>
</dbReference>
<evidence type="ECO:0000256" key="2">
    <source>
        <dbReference type="ARBA" id="ARBA00022723"/>
    </source>
</evidence>
<feature type="compositionally biased region" description="Polar residues" evidence="7">
    <location>
        <begin position="339"/>
        <end position="354"/>
    </location>
</feature>
<sequence length="692" mass="76880">MSQENTEHKEKYTYGLLESLQSFQENHGSVDSSIQADELKEMPSSTLEDAIDVIQQNLSNVGNSLNSNNMLSEKVAGNREKMESSSSAVQNVTNLFRNKVNSTGSVMSLEEEGEFSGLLNVSRLSKSVGVDSANTETKHHNMMSKVQGLANRLDVNIPVASKNHKGALQSLQTLTKNDTVNRDKVTESSNGLLRNVTNHFRNKLNSTGSVMPRAEESKFSGLLKNLPPLADSMEGDSNKTEHQNKMSTMQSLANKLGVSIPVASNNQAVSSITSPLKVVLNKHNKKPETFSSNRNQNQLLKRTQSDLSHVRPFQTNIYYFKESETKNSKKGNHARINRSRGNPGSNAKQNTNSGFEKDVTEEEMTLTTAQSTSEDATDADVEHQTNGLNGIGKTEMGLTSCERLNTGALKSKDASGVFARLGDKLSRDTFWKLMAVVTLVTCAATIATVVTQVDKPFALQQTETSHEEENDTFLTMFETTCPGVSLRFPRGFQTTDYARYRGTGFFTRLSEATFCLWIDTEYMTRGSVFVSYATRTNDNELTLRFNSQRPKMFRLDLAGVRLDFPVDDKYTTGHEHLCASFSTTLEEVVFYVQGEIVGRKRYRGHSVLGGGDLILGQEQDTIDANKLNPEQAFRGTITDFLLWPNILSEADIKAIYYRCHCPLDYRVNLSMDSVELFGATEHFVNGTCPTFV</sequence>
<comment type="caution">
    <text evidence="9">The sequence shown here is derived from an EMBL/GenBank/DDBJ whole genome shotgun (WGS) entry which is preliminary data.</text>
</comment>
<feature type="compositionally biased region" description="Polar residues" evidence="7">
    <location>
        <begin position="365"/>
        <end position="374"/>
    </location>
</feature>
<keyword evidence="4" id="KW-1015">Disulfide bond</keyword>
<gene>
    <name evidence="9" type="ORF">CVLEPA_LOCUS8522</name>
</gene>
<accession>A0ABP0FIR7</accession>
<evidence type="ECO:0000256" key="6">
    <source>
        <dbReference type="PROSITE-ProRule" id="PRU01172"/>
    </source>
</evidence>
<evidence type="ECO:0000313" key="10">
    <source>
        <dbReference type="Proteomes" id="UP001642483"/>
    </source>
</evidence>
<keyword evidence="3" id="KW-0106">Calcium</keyword>
<evidence type="ECO:0000256" key="7">
    <source>
        <dbReference type="SAM" id="MobiDB-lite"/>
    </source>
</evidence>
<feature type="domain" description="Pentraxin (PTX)" evidence="8">
    <location>
        <begin position="482"/>
        <end position="688"/>
    </location>
</feature>
<dbReference type="PANTHER" id="PTHR19277:SF125">
    <property type="entry name" value="B6"/>
    <property type="match status" value="1"/>
</dbReference>
<dbReference type="InterPro" id="IPR013320">
    <property type="entry name" value="ConA-like_dom_sf"/>
</dbReference>
<dbReference type="Pfam" id="PF00354">
    <property type="entry name" value="Pentaxin"/>
    <property type="match status" value="1"/>
</dbReference>
<keyword evidence="2" id="KW-0479">Metal-binding</keyword>
<evidence type="ECO:0000256" key="5">
    <source>
        <dbReference type="ARBA" id="ARBA00023180"/>
    </source>
</evidence>
<dbReference type="PANTHER" id="PTHR19277">
    <property type="entry name" value="PENTRAXIN"/>
    <property type="match status" value="1"/>
</dbReference>
<dbReference type="SMART" id="SM00159">
    <property type="entry name" value="PTX"/>
    <property type="match status" value="1"/>
</dbReference>
<dbReference type="PROSITE" id="PS51828">
    <property type="entry name" value="PTX_2"/>
    <property type="match status" value="1"/>
</dbReference>
<keyword evidence="5" id="KW-0325">Glycoprotein</keyword>
<evidence type="ECO:0000259" key="8">
    <source>
        <dbReference type="PROSITE" id="PS51828"/>
    </source>
</evidence>
<feature type="region of interest" description="Disordered" evidence="7">
    <location>
        <begin position="322"/>
        <end position="391"/>
    </location>
</feature>
<evidence type="ECO:0000256" key="1">
    <source>
        <dbReference type="ARBA" id="ARBA00001913"/>
    </source>
</evidence>
<comment type="caution">
    <text evidence="6">Lacks conserved residue(s) required for the propagation of feature annotation.</text>
</comment>
<evidence type="ECO:0000256" key="4">
    <source>
        <dbReference type="ARBA" id="ARBA00023157"/>
    </source>
</evidence>
<organism evidence="9 10">
    <name type="scientific">Clavelina lepadiformis</name>
    <name type="common">Light-bulb sea squirt</name>
    <name type="synonym">Ascidia lepadiformis</name>
    <dbReference type="NCBI Taxonomy" id="159417"/>
    <lineage>
        <taxon>Eukaryota</taxon>
        <taxon>Metazoa</taxon>
        <taxon>Chordata</taxon>
        <taxon>Tunicata</taxon>
        <taxon>Ascidiacea</taxon>
        <taxon>Aplousobranchia</taxon>
        <taxon>Clavelinidae</taxon>
        <taxon>Clavelina</taxon>
    </lineage>
</organism>
<dbReference type="EMBL" id="CAWYQH010000057">
    <property type="protein sequence ID" value="CAK8678606.1"/>
    <property type="molecule type" value="Genomic_DNA"/>
</dbReference>
<dbReference type="Proteomes" id="UP001642483">
    <property type="component" value="Unassembled WGS sequence"/>
</dbReference>
<comment type="cofactor">
    <cofactor evidence="1">
        <name>Ca(2+)</name>
        <dbReference type="ChEBI" id="CHEBI:29108"/>
    </cofactor>
</comment>
<feature type="compositionally biased region" description="Basic residues" evidence="7">
    <location>
        <begin position="328"/>
        <end position="338"/>
    </location>
</feature>
<evidence type="ECO:0000313" key="9">
    <source>
        <dbReference type="EMBL" id="CAK8678606.1"/>
    </source>
</evidence>
<reference evidence="9 10" key="1">
    <citation type="submission" date="2024-02" db="EMBL/GenBank/DDBJ databases">
        <authorList>
            <person name="Daric V."/>
            <person name="Darras S."/>
        </authorList>
    </citation>
    <scope>NUCLEOTIDE SEQUENCE [LARGE SCALE GENOMIC DNA]</scope>
</reference>
<name>A0ABP0FIR7_CLALP</name>